<evidence type="ECO:0000313" key="5">
    <source>
        <dbReference type="Proteomes" id="UP000613011"/>
    </source>
</evidence>
<keyword evidence="1 4" id="KW-0489">Methyltransferase</keyword>
<dbReference type="PANTHER" id="PTHR18895">
    <property type="entry name" value="HEMK METHYLTRANSFERASE"/>
    <property type="match status" value="1"/>
</dbReference>
<organism evidence="4 5">
    <name type="scientific">Ramlibacter aurantiacus</name>
    <dbReference type="NCBI Taxonomy" id="2801330"/>
    <lineage>
        <taxon>Bacteria</taxon>
        <taxon>Pseudomonadati</taxon>
        <taxon>Pseudomonadota</taxon>
        <taxon>Betaproteobacteria</taxon>
        <taxon>Burkholderiales</taxon>
        <taxon>Comamonadaceae</taxon>
        <taxon>Ramlibacter</taxon>
    </lineage>
</organism>
<dbReference type="InterPro" id="IPR029063">
    <property type="entry name" value="SAM-dependent_MTases_sf"/>
</dbReference>
<protein>
    <submittedName>
        <fullName evidence="4">Methyltransferase</fullName>
    </submittedName>
</protein>
<proteinExistence type="predicted"/>
<dbReference type="Pfam" id="PF05175">
    <property type="entry name" value="MTS"/>
    <property type="match status" value="1"/>
</dbReference>
<dbReference type="AlphaFoldDB" id="A0A937D596"/>
<dbReference type="GO" id="GO:0036009">
    <property type="term" value="F:protein-glutamine N-methyltransferase activity"/>
    <property type="evidence" value="ECO:0007669"/>
    <property type="project" value="TreeGrafter"/>
</dbReference>
<dbReference type="CDD" id="cd02440">
    <property type="entry name" value="AdoMet_MTases"/>
    <property type="match status" value="1"/>
</dbReference>
<name>A0A937D596_9BURK</name>
<comment type="caution">
    <text evidence="4">The sequence shown here is derived from an EMBL/GenBank/DDBJ whole genome shotgun (WGS) entry which is preliminary data.</text>
</comment>
<dbReference type="Proteomes" id="UP000613011">
    <property type="component" value="Unassembled WGS sequence"/>
</dbReference>
<dbReference type="PROSITE" id="PS00092">
    <property type="entry name" value="N6_MTASE"/>
    <property type="match status" value="1"/>
</dbReference>
<dbReference type="EMBL" id="JAEQNA010000001">
    <property type="protein sequence ID" value="MBL0419678.1"/>
    <property type="molecule type" value="Genomic_DNA"/>
</dbReference>
<dbReference type="GO" id="GO:0003676">
    <property type="term" value="F:nucleic acid binding"/>
    <property type="evidence" value="ECO:0007669"/>
    <property type="project" value="InterPro"/>
</dbReference>
<feature type="domain" description="Methyltransferase small" evidence="3">
    <location>
        <begin position="116"/>
        <end position="246"/>
    </location>
</feature>
<accession>A0A937D596</accession>
<keyword evidence="2" id="KW-0949">S-adenosyl-L-methionine</keyword>
<keyword evidence="5" id="KW-1185">Reference proteome</keyword>
<dbReference type="InterPro" id="IPR002052">
    <property type="entry name" value="DNA_methylase_N6_adenine_CS"/>
</dbReference>
<evidence type="ECO:0000256" key="1">
    <source>
        <dbReference type="ARBA" id="ARBA00022603"/>
    </source>
</evidence>
<evidence type="ECO:0000313" key="4">
    <source>
        <dbReference type="EMBL" id="MBL0419678.1"/>
    </source>
</evidence>
<keyword evidence="1 4" id="KW-0808">Transferase</keyword>
<dbReference type="PANTHER" id="PTHR18895:SF74">
    <property type="entry name" value="MTRF1L RELEASE FACTOR GLUTAMINE METHYLTRANSFERASE"/>
    <property type="match status" value="1"/>
</dbReference>
<dbReference type="InterPro" id="IPR007848">
    <property type="entry name" value="Small_mtfrase_dom"/>
</dbReference>
<dbReference type="Gene3D" id="3.40.50.150">
    <property type="entry name" value="Vaccinia Virus protein VP39"/>
    <property type="match status" value="1"/>
</dbReference>
<reference evidence="4" key="1">
    <citation type="submission" date="2021-01" db="EMBL/GenBank/DDBJ databases">
        <title>Ramlibacter sp. strain AW1 16S ribosomal RNA gene Genome sequencing and assembly.</title>
        <authorList>
            <person name="Kang M."/>
        </authorList>
    </citation>
    <scope>NUCLEOTIDE SEQUENCE</scope>
    <source>
        <strain evidence="4">AW1</strain>
    </source>
</reference>
<evidence type="ECO:0000256" key="2">
    <source>
        <dbReference type="ARBA" id="ARBA00022691"/>
    </source>
</evidence>
<evidence type="ECO:0000259" key="3">
    <source>
        <dbReference type="Pfam" id="PF05175"/>
    </source>
</evidence>
<gene>
    <name evidence="4" type="ORF">JI739_04880</name>
</gene>
<dbReference type="SUPFAM" id="SSF53335">
    <property type="entry name" value="S-adenosyl-L-methionine-dependent methyltransferases"/>
    <property type="match status" value="1"/>
</dbReference>
<dbReference type="InterPro" id="IPR050320">
    <property type="entry name" value="N5-glutamine_MTase"/>
</dbReference>
<dbReference type="GO" id="GO:0032259">
    <property type="term" value="P:methylation"/>
    <property type="evidence" value="ECO:0007669"/>
    <property type="project" value="UniProtKB-KW"/>
</dbReference>
<sequence>MQALVVAGRWLREHDYHFTAVTPATHGRVNARPGAQLAARLRDVFGWSRSFEPSLLPDPLTATLQAVGLLAPLEGGLLRSEIRFSSLEGMLFAHSAYPTTAEDAVFFGPDTHRFATLIAQELARKPLAPGARILDVGCGAGAGGLLASRHARPPTSTVLADINTRALSFARANAELAGASGVSFVQSDLFASTAGTFDLIAANPPYLNDRAGRTYRHGGGRWGEALSVRIVHEGLGRLAPGGRLVLYTGVPMSAGADPLWAALHDELTACGWPCRYREIDPDVFGEELAEPAYANVERIAAMALVVERPLP</sequence>